<dbReference type="EMBL" id="VJMG01000063">
    <property type="protein sequence ID" value="TRL35694.1"/>
    <property type="molecule type" value="Genomic_DNA"/>
</dbReference>
<dbReference type="InterPro" id="IPR012549">
    <property type="entry name" value="EptA-like_N"/>
</dbReference>
<dbReference type="GO" id="GO:0009244">
    <property type="term" value="P:lipopolysaccharide core region biosynthetic process"/>
    <property type="evidence" value="ECO:0007669"/>
    <property type="project" value="TreeGrafter"/>
</dbReference>
<dbReference type="SUPFAM" id="SSF53649">
    <property type="entry name" value="Alkaline phosphatase-like"/>
    <property type="match status" value="1"/>
</dbReference>
<reference evidence="11 12" key="1">
    <citation type="submission" date="2019-07" db="EMBL/GenBank/DDBJ databases">
        <title>Ln-dependent methylotrophs.</title>
        <authorList>
            <person name="Tani A."/>
        </authorList>
    </citation>
    <scope>NUCLEOTIDE SEQUENCE [LARGE SCALE GENOMIC DNA]</scope>
    <source>
        <strain evidence="11 12">SM12</strain>
    </source>
</reference>
<evidence type="ECO:0000256" key="3">
    <source>
        <dbReference type="ARBA" id="ARBA00022519"/>
    </source>
</evidence>
<keyword evidence="2" id="KW-1003">Cell membrane</keyword>
<dbReference type="InterPro" id="IPR000917">
    <property type="entry name" value="Sulfatase_N"/>
</dbReference>
<keyword evidence="3" id="KW-0997">Cell inner membrane</keyword>
<evidence type="ECO:0000256" key="6">
    <source>
        <dbReference type="ARBA" id="ARBA00022989"/>
    </source>
</evidence>
<dbReference type="InterPro" id="IPR040423">
    <property type="entry name" value="PEA_transferase"/>
</dbReference>
<dbReference type="GO" id="GO:0005886">
    <property type="term" value="C:plasma membrane"/>
    <property type="evidence" value="ECO:0007669"/>
    <property type="project" value="UniProtKB-SubCell"/>
</dbReference>
<gene>
    <name evidence="11" type="ORF">FNA46_19700</name>
</gene>
<evidence type="ECO:0000256" key="7">
    <source>
        <dbReference type="ARBA" id="ARBA00023136"/>
    </source>
</evidence>
<feature type="domain" description="Sulfatase N-terminal" evidence="9">
    <location>
        <begin position="284"/>
        <end position="570"/>
    </location>
</feature>
<evidence type="ECO:0000259" key="10">
    <source>
        <dbReference type="Pfam" id="PF08019"/>
    </source>
</evidence>
<keyword evidence="7 8" id="KW-0472">Membrane</keyword>
<dbReference type="Gene3D" id="3.40.720.10">
    <property type="entry name" value="Alkaline Phosphatase, subunit A"/>
    <property type="match status" value="1"/>
</dbReference>
<evidence type="ECO:0000256" key="4">
    <source>
        <dbReference type="ARBA" id="ARBA00022679"/>
    </source>
</evidence>
<evidence type="ECO:0000256" key="8">
    <source>
        <dbReference type="SAM" id="Phobius"/>
    </source>
</evidence>
<feature type="domain" description="Phosphoethanolamine transferase N-terminal" evidence="10">
    <location>
        <begin position="105"/>
        <end position="251"/>
    </location>
</feature>
<organism evidence="11 12">
    <name type="scientific">Rhizobium straminoryzae</name>
    <dbReference type="NCBI Taxonomy" id="1387186"/>
    <lineage>
        <taxon>Bacteria</taxon>
        <taxon>Pseudomonadati</taxon>
        <taxon>Pseudomonadota</taxon>
        <taxon>Alphaproteobacteria</taxon>
        <taxon>Hyphomicrobiales</taxon>
        <taxon>Rhizobiaceae</taxon>
        <taxon>Rhizobium/Agrobacterium group</taxon>
        <taxon>Rhizobium</taxon>
    </lineage>
</organism>
<comment type="caution">
    <text evidence="11">The sequence shown here is derived from an EMBL/GenBank/DDBJ whole genome shotgun (WGS) entry which is preliminary data.</text>
</comment>
<dbReference type="InterPro" id="IPR058130">
    <property type="entry name" value="PEA_transf_C"/>
</dbReference>
<keyword evidence="5 8" id="KW-0812">Transmembrane</keyword>
<dbReference type="Pfam" id="PF08019">
    <property type="entry name" value="EptA_B_N"/>
    <property type="match status" value="1"/>
</dbReference>
<sequence>MRRNGPACLTQSVADAGGIQVRVSFLKHQRRFACRAPRCAVREGSIALSFDVFFARRPRLGSVTLSIIVALYILVLLNQTFWSQSLTVLSGQHVALAGLAVALTGAFIAFFVSFSVKYLMKPLLIFFVFIAAGAAWFMDQFGVIIDSDMIRNAAETTTAEAGHLITAGYLLHMAVYAVLPSLLIAWVRVAHRTFPRKVMMNLAVIVPALLVFGAAALANAGTYAFTIRQNREWFATLNPFMPIANAVAYLEKLKQERGIVVQPYGTDAKVADGAKAKDRKPRVTIIVVGETARGSNFSLGGYERLTNPELAKRDIFYFDKAQSCGTATAISVPCMFSGLGRSDYSHAGALERQNLMDVLVHAGIRAEWWDNNTGSKGVAARIPYKELYRSTDSRYCENGECKDDILLDQFDAWLSSVTGDSVLVLHQLGSHGPAYYARYPDAYRTFQPDCRSAEFSKCHRPEIINAYDNSIVYTDHILATIIDKLTAVEGKVSPSMIYMSDHGESLGEKGLFLHGAPWVVAPEQQTHIPFLLWLGKDAKAGIDTACMDRRKTEPVSHDNLFHTVLGLMHVQTKVREAELDLTAACPPKPAS</sequence>
<keyword evidence="12" id="KW-1185">Reference proteome</keyword>
<protein>
    <submittedName>
        <fullName evidence="11">Phosphoethanolamine transferase</fullName>
    </submittedName>
</protein>
<dbReference type="Pfam" id="PF00884">
    <property type="entry name" value="Sulfatase"/>
    <property type="match status" value="1"/>
</dbReference>
<feature type="transmembrane region" description="Helical" evidence="8">
    <location>
        <begin position="123"/>
        <end position="145"/>
    </location>
</feature>
<feature type="transmembrane region" description="Helical" evidence="8">
    <location>
        <begin position="198"/>
        <end position="218"/>
    </location>
</feature>
<feature type="transmembrane region" description="Helical" evidence="8">
    <location>
        <begin position="94"/>
        <end position="116"/>
    </location>
</feature>
<dbReference type="AlphaFoldDB" id="A0A549T1E7"/>
<feature type="transmembrane region" description="Helical" evidence="8">
    <location>
        <begin position="63"/>
        <end position="82"/>
    </location>
</feature>
<dbReference type="GO" id="GO:0016776">
    <property type="term" value="F:phosphotransferase activity, phosphate group as acceptor"/>
    <property type="evidence" value="ECO:0007669"/>
    <property type="project" value="TreeGrafter"/>
</dbReference>
<evidence type="ECO:0000313" key="11">
    <source>
        <dbReference type="EMBL" id="TRL35694.1"/>
    </source>
</evidence>
<name>A0A549T1E7_9HYPH</name>
<dbReference type="Proteomes" id="UP000316801">
    <property type="component" value="Unassembled WGS sequence"/>
</dbReference>
<dbReference type="PANTHER" id="PTHR30443:SF0">
    <property type="entry name" value="PHOSPHOETHANOLAMINE TRANSFERASE EPTA"/>
    <property type="match status" value="1"/>
</dbReference>
<dbReference type="NCBIfam" id="NF028537">
    <property type="entry name" value="P_eth_NH2_trans"/>
    <property type="match status" value="1"/>
</dbReference>
<evidence type="ECO:0000256" key="1">
    <source>
        <dbReference type="ARBA" id="ARBA00004429"/>
    </source>
</evidence>
<evidence type="ECO:0000259" key="9">
    <source>
        <dbReference type="Pfam" id="PF00884"/>
    </source>
</evidence>
<keyword evidence="4 11" id="KW-0808">Transferase</keyword>
<comment type="subcellular location">
    <subcellularLocation>
        <location evidence="1">Cell inner membrane</location>
        <topology evidence="1">Multi-pass membrane protein</topology>
    </subcellularLocation>
</comment>
<accession>A0A549T1E7</accession>
<feature type="transmembrane region" description="Helical" evidence="8">
    <location>
        <begin position="165"/>
        <end position="186"/>
    </location>
</feature>
<dbReference type="InterPro" id="IPR017850">
    <property type="entry name" value="Alkaline_phosphatase_core_sf"/>
</dbReference>
<evidence type="ECO:0000256" key="2">
    <source>
        <dbReference type="ARBA" id="ARBA00022475"/>
    </source>
</evidence>
<proteinExistence type="predicted"/>
<dbReference type="PANTHER" id="PTHR30443">
    <property type="entry name" value="INNER MEMBRANE PROTEIN"/>
    <property type="match status" value="1"/>
</dbReference>
<evidence type="ECO:0000313" key="12">
    <source>
        <dbReference type="Proteomes" id="UP000316801"/>
    </source>
</evidence>
<evidence type="ECO:0000256" key="5">
    <source>
        <dbReference type="ARBA" id="ARBA00022692"/>
    </source>
</evidence>
<dbReference type="CDD" id="cd16017">
    <property type="entry name" value="LptA"/>
    <property type="match status" value="1"/>
</dbReference>
<keyword evidence="6 8" id="KW-1133">Transmembrane helix</keyword>